<dbReference type="Gene3D" id="3.90.1150.10">
    <property type="entry name" value="Aspartate Aminotransferase, domain 1"/>
    <property type="match status" value="1"/>
</dbReference>
<dbReference type="InterPro" id="IPR000192">
    <property type="entry name" value="Aminotrans_V_dom"/>
</dbReference>
<keyword evidence="1" id="KW-0663">Pyridoxal phosphate</keyword>
<protein>
    <submittedName>
        <fullName evidence="3">Selenocysteine lyase/Cysteine desulfurase</fullName>
    </submittedName>
</protein>
<evidence type="ECO:0000259" key="2">
    <source>
        <dbReference type="Pfam" id="PF00266"/>
    </source>
</evidence>
<dbReference type="Gene3D" id="3.40.640.10">
    <property type="entry name" value="Type I PLP-dependent aspartate aminotransferase-like (Major domain)"/>
    <property type="match status" value="1"/>
</dbReference>
<dbReference type="AlphaFoldDB" id="A0A1M6WCG0"/>
<dbReference type="InterPro" id="IPR015421">
    <property type="entry name" value="PyrdxlP-dep_Trfase_major"/>
</dbReference>
<evidence type="ECO:0000313" key="4">
    <source>
        <dbReference type="Proteomes" id="UP000184474"/>
    </source>
</evidence>
<dbReference type="Proteomes" id="UP000184474">
    <property type="component" value="Unassembled WGS sequence"/>
</dbReference>
<reference evidence="4" key="1">
    <citation type="submission" date="2016-11" db="EMBL/GenBank/DDBJ databases">
        <authorList>
            <person name="Varghese N."/>
            <person name="Submissions S."/>
        </authorList>
    </citation>
    <scope>NUCLEOTIDE SEQUENCE [LARGE SCALE GENOMIC DNA]</scope>
    <source>
        <strain evidence="4">DSM 26134</strain>
    </source>
</reference>
<evidence type="ECO:0000256" key="1">
    <source>
        <dbReference type="ARBA" id="ARBA00022898"/>
    </source>
</evidence>
<dbReference type="EMBL" id="FRAA01000011">
    <property type="protein sequence ID" value="SHK91397.1"/>
    <property type="molecule type" value="Genomic_DNA"/>
</dbReference>
<feature type="domain" description="Aminotransferase class V" evidence="2">
    <location>
        <begin position="58"/>
        <end position="316"/>
    </location>
</feature>
<proteinExistence type="predicted"/>
<name>A0A1M6WCG0_REIAG</name>
<organism evidence="3 4">
    <name type="scientific">Reichenbachiella agariperforans</name>
    <dbReference type="NCBI Taxonomy" id="156994"/>
    <lineage>
        <taxon>Bacteria</taxon>
        <taxon>Pseudomonadati</taxon>
        <taxon>Bacteroidota</taxon>
        <taxon>Cytophagia</taxon>
        <taxon>Cytophagales</taxon>
        <taxon>Reichenbachiellaceae</taxon>
        <taxon>Reichenbachiella</taxon>
    </lineage>
</organism>
<accession>A0A1M6WCG0</accession>
<dbReference type="GO" id="GO:0016829">
    <property type="term" value="F:lyase activity"/>
    <property type="evidence" value="ECO:0007669"/>
    <property type="project" value="UniProtKB-KW"/>
</dbReference>
<evidence type="ECO:0000313" key="3">
    <source>
        <dbReference type="EMBL" id="SHK91397.1"/>
    </source>
</evidence>
<sequence length="388" mass="44513">MNYKHLYSKSLDAMGAKLHFASHSHHLWPDCVMAAQNQYILDAFTWADEKWSKAVAPLESKLQTQLADLLSIDSPNQICFAPNVHTLFFRLVSCFDLTAPLRILTTDSEFYSFSRQAQRLGEYEHIDITEIPTLPFASFKERILAAIQNRQYNMIYISQVFFNSGLAVLFLGEIIEACPEETMIVVDGYHGFGAIPTDLSLYQDRIFYLAGGYKYLQSGEGVCFMTVPRSANQYRPLYTGWFAEFDSLDQHERSVNYAPDARRFLGATTDPSGLYRMHSVLNLWQELQLSVSQIHAYVQQLQEYFLSKVTQQGLFGLSTDALIHVQEKSASYGHFLTFRTPDALSIQNKLRQLDIITDSREDRLRFGFGLYQETSDIDQLFQRIADQD</sequence>
<dbReference type="InterPro" id="IPR015422">
    <property type="entry name" value="PyrdxlP-dep_Trfase_small"/>
</dbReference>
<dbReference type="InterPro" id="IPR015424">
    <property type="entry name" value="PyrdxlP-dep_Trfase"/>
</dbReference>
<dbReference type="STRING" id="156994.SAMN04488028_11144"/>
<dbReference type="RefSeq" id="WP_073125402.1">
    <property type="nucleotide sequence ID" value="NZ_FRAA01000011.1"/>
</dbReference>
<keyword evidence="3" id="KW-0456">Lyase</keyword>
<dbReference type="Pfam" id="PF00266">
    <property type="entry name" value="Aminotran_5"/>
    <property type="match status" value="1"/>
</dbReference>
<dbReference type="SUPFAM" id="SSF53383">
    <property type="entry name" value="PLP-dependent transferases"/>
    <property type="match status" value="1"/>
</dbReference>
<keyword evidence="4" id="KW-1185">Reference proteome</keyword>
<gene>
    <name evidence="3" type="ORF">SAMN04488028_11144</name>
</gene>